<sequence>MATKIPWVSEKTKFVCETTKFRNWIEPDPGTEFPAEVNRYHLYVSLACRWACRTLITLYMKGLQDIIGVSVVHPLFQRTRPSDPEDDQVG</sequence>
<evidence type="ECO:0000313" key="1">
    <source>
        <dbReference type="EMBL" id="KAG2855683.1"/>
    </source>
</evidence>
<dbReference type="Proteomes" id="UP000736787">
    <property type="component" value="Unassembled WGS sequence"/>
</dbReference>
<comment type="caution">
    <text evidence="6">The sequence shown here is derived from an EMBL/GenBank/DDBJ whole genome shotgun (WGS) entry which is preliminary data.</text>
</comment>
<reference evidence="6 7" key="1">
    <citation type="submission" date="2018-01" db="EMBL/GenBank/DDBJ databases">
        <title>Draft genome of the strawberry crown rot pathogen Phytophthora cactorum.</title>
        <authorList>
            <person name="Armitage A.D."/>
            <person name="Lysoe E."/>
            <person name="Nellist C.F."/>
            <person name="Harrison R.J."/>
            <person name="Brurberg M.B."/>
        </authorList>
    </citation>
    <scope>NUCLEOTIDE SEQUENCE [LARGE SCALE GENOMIC DNA]</scope>
    <source>
        <strain evidence="6 7">10300</strain>
    </source>
</reference>
<proteinExistence type="predicted"/>
<evidence type="ECO:0000313" key="5">
    <source>
        <dbReference type="EMBL" id="KAG3218068.1"/>
    </source>
</evidence>
<dbReference type="GO" id="GO:0004364">
    <property type="term" value="F:glutathione transferase activity"/>
    <property type="evidence" value="ECO:0007669"/>
    <property type="project" value="InterPro"/>
</dbReference>
<dbReference type="Proteomes" id="UP000697107">
    <property type="component" value="Unassembled WGS sequence"/>
</dbReference>
<dbReference type="EMBL" id="RCML01000362">
    <property type="protein sequence ID" value="KAG2979462.1"/>
    <property type="molecule type" value="Genomic_DNA"/>
</dbReference>
<dbReference type="EMBL" id="RCMK01000337">
    <property type="protein sequence ID" value="KAG2935739.1"/>
    <property type="molecule type" value="Genomic_DNA"/>
</dbReference>
<dbReference type="VEuPathDB" id="FungiDB:PC110_g14719"/>
<dbReference type="Proteomes" id="UP000735874">
    <property type="component" value="Unassembled WGS sequence"/>
</dbReference>
<dbReference type="InterPro" id="IPR036249">
    <property type="entry name" value="Thioredoxin-like_sf"/>
</dbReference>
<gene>
    <name evidence="6" type="ORF">PC110_g14719</name>
    <name evidence="1" type="ORF">PC113_g12235</name>
    <name evidence="2" type="ORF">PC115_g11115</name>
    <name evidence="3" type="ORF">PC117_g12344</name>
    <name evidence="4" type="ORF">PC118_g11756</name>
    <name evidence="5" type="ORF">PC129_g11121</name>
</gene>
<accession>A0A329RX91</accession>
<dbReference type="EMBL" id="RCMI01000342">
    <property type="protein sequence ID" value="KAG2916240.1"/>
    <property type="molecule type" value="Genomic_DNA"/>
</dbReference>
<name>A0A329RX91_9STRA</name>
<dbReference type="SUPFAM" id="SSF52833">
    <property type="entry name" value="Thioredoxin-like"/>
    <property type="match status" value="1"/>
</dbReference>
<dbReference type="Gene3D" id="3.40.30.10">
    <property type="entry name" value="Glutaredoxin"/>
    <property type="match status" value="1"/>
</dbReference>
<dbReference type="PANTHER" id="PTHR32419">
    <property type="entry name" value="GLUTATHIONYL-HYDROQUINONE REDUCTASE"/>
    <property type="match status" value="1"/>
</dbReference>
<dbReference type="EMBL" id="MJFZ01000460">
    <property type="protein sequence ID" value="RAW28930.1"/>
    <property type="molecule type" value="Genomic_DNA"/>
</dbReference>
<dbReference type="PANTHER" id="PTHR32419:SF6">
    <property type="entry name" value="GLUTATHIONE S-TRANSFERASE OMEGA-LIKE 1-RELATED"/>
    <property type="match status" value="1"/>
</dbReference>
<evidence type="ECO:0000313" key="2">
    <source>
        <dbReference type="EMBL" id="KAG2916240.1"/>
    </source>
</evidence>
<dbReference type="Proteomes" id="UP000760860">
    <property type="component" value="Unassembled WGS sequence"/>
</dbReference>
<evidence type="ECO:0000313" key="6">
    <source>
        <dbReference type="EMBL" id="RAW28930.1"/>
    </source>
</evidence>
<dbReference type="Proteomes" id="UP000774804">
    <property type="component" value="Unassembled WGS sequence"/>
</dbReference>
<dbReference type="Proteomes" id="UP000251314">
    <property type="component" value="Unassembled WGS sequence"/>
</dbReference>
<evidence type="ECO:0000313" key="4">
    <source>
        <dbReference type="EMBL" id="KAG2979462.1"/>
    </source>
</evidence>
<dbReference type="STRING" id="29920.A0A329RX91"/>
<dbReference type="EMBL" id="RCMV01000385">
    <property type="protein sequence ID" value="KAG3218068.1"/>
    <property type="molecule type" value="Genomic_DNA"/>
</dbReference>
<protein>
    <submittedName>
        <fullName evidence="6">Uncharacterized protein</fullName>
    </submittedName>
</protein>
<dbReference type="InterPro" id="IPR016639">
    <property type="entry name" value="GST_Omega/GSH"/>
</dbReference>
<dbReference type="AlphaFoldDB" id="A0A329RX91"/>
<evidence type="ECO:0000313" key="7">
    <source>
        <dbReference type="Proteomes" id="UP000251314"/>
    </source>
</evidence>
<evidence type="ECO:0000313" key="3">
    <source>
        <dbReference type="EMBL" id="KAG2935739.1"/>
    </source>
</evidence>
<organism evidence="6 7">
    <name type="scientific">Phytophthora cactorum</name>
    <dbReference type="NCBI Taxonomy" id="29920"/>
    <lineage>
        <taxon>Eukaryota</taxon>
        <taxon>Sar</taxon>
        <taxon>Stramenopiles</taxon>
        <taxon>Oomycota</taxon>
        <taxon>Peronosporomycetes</taxon>
        <taxon>Peronosporales</taxon>
        <taxon>Peronosporaceae</taxon>
        <taxon>Phytophthora</taxon>
    </lineage>
</organism>
<reference evidence="1" key="2">
    <citation type="submission" date="2018-10" db="EMBL/GenBank/DDBJ databases">
        <title>Effector identification in a new, highly contiguous assembly of the strawberry crown rot pathogen Phytophthora cactorum.</title>
        <authorList>
            <person name="Armitage A.D."/>
            <person name="Nellist C.F."/>
            <person name="Bates H."/>
            <person name="Vickerstaff R.J."/>
            <person name="Harrison R.J."/>
        </authorList>
    </citation>
    <scope>NUCLEOTIDE SEQUENCE</scope>
    <source>
        <strain evidence="1">15-7</strain>
        <strain evidence="2">4032</strain>
        <strain evidence="3">4040</strain>
        <strain evidence="4">P415</strain>
        <strain evidence="5">P421</strain>
    </source>
</reference>
<dbReference type="EMBL" id="RCMG01000365">
    <property type="protein sequence ID" value="KAG2855683.1"/>
    <property type="molecule type" value="Genomic_DNA"/>
</dbReference>
<dbReference type="OrthoDB" id="2309723at2759"/>
<keyword evidence="7" id="KW-1185">Reference proteome</keyword>
<dbReference type="GO" id="GO:0005737">
    <property type="term" value="C:cytoplasm"/>
    <property type="evidence" value="ECO:0007669"/>
    <property type="project" value="TreeGrafter"/>
</dbReference>